<evidence type="ECO:0000259" key="2">
    <source>
        <dbReference type="Pfam" id="PF26366"/>
    </source>
</evidence>
<dbReference type="KEGG" id="tcu:Tcur_4008"/>
<dbReference type="Pfam" id="PF26366">
    <property type="entry name" value="DUF8094"/>
    <property type="match status" value="1"/>
</dbReference>
<dbReference type="OrthoDB" id="3295569at2"/>
<feature type="chain" id="PRO_5039271034" description="DUF8094 domain-containing protein" evidence="1">
    <location>
        <begin position="25"/>
        <end position="362"/>
    </location>
</feature>
<dbReference type="Proteomes" id="UP000001918">
    <property type="component" value="Chromosome"/>
</dbReference>
<dbReference type="AlphaFoldDB" id="D1AEZ3"/>
<dbReference type="InterPro" id="IPR058407">
    <property type="entry name" value="DUF8094"/>
</dbReference>
<keyword evidence="4" id="KW-1185">Reference proteome</keyword>
<feature type="signal peptide" evidence="1">
    <location>
        <begin position="1"/>
        <end position="24"/>
    </location>
</feature>
<name>D1AEZ3_THECD</name>
<dbReference type="EMBL" id="CP001738">
    <property type="protein sequence ID" value="ACY99537.1"/>
    <property type="molecule type" value="Genomic_DNA"/>
</dbReference>
<keyword evidence="1" id="KW-0732">Signal</keyword>
<evidence type="ECO:0000313" key="4">
    <source>
        <dbReference type="Proteomes" id="UP000001918"/>
    </source>
</evidence>
<dbReference type="RefSeq" id="WP_012854321.1">
    <property type="nucleotide sequence ID" value="NC_013510.1"/>
</dbReference>
<proteinExistence type="predicted"/>
<dbReference type="eggNOG" id="ENOG5033VBU">
    <property type="taxonomic scope" value="Bacteria"/>
</dbReference>
<reference evidence="3 4" key="1">
    <citation type="journal article" date="2011" name="Stand. Genomic Sci.">
        <title>Complete genome sequence of Thermomonospora curvata type strain (B9).</title>
        <authorList>
            <person name="Chertkov O."/>
            <person name="Sikorski J."/>
            <person name="Nolan M."/>
            <person name="Lapidus A."/>
            <person name="Lucas S."/>
            <person name="Del Rio T.G."/>
            <person name="Tice H."/>
            <person name="Cheng J.F."/>
            <person name="Goodwin L."/>
            <person name="Pitluck S."/>
            <person name="Liolios K."/>
            <person name="Ivanova N."/>
            <person name="Mavromatis K."/>
            <person name="Mikhailova N."/>
            <person name="Ovchinnikova G."/>
            <person name="Pati A."/>
            <person name="Chen A."/>
            <person name="Palaniappan K."/>
            <person name="Djao O.D."/>
            <person name="Land M."/>
            <person name="Hauser L."/>
            <person name="Chang Y.J."/>
            <person name="Jeffries C.D."/>
            <person name="Brettin T."/>
            <person name="Han C."/>
            <person name="Detter J.C."/>
            <person name="Rohde M."/>
            <person name="Goker M."/>
            <person name="Woyke T."/>
            <person name="Bristow J."/>
            <person name="Eisen J.A."/>
            <person name="Markowitz V."/>
            <person name="Hugenholtz P."/>
            <person name="Klenk H.P."/>
            <person name="Kyrpides N.C."/>
        </authorList>
    </citation>
    <scope>NUCLEOTIDE SEQUENCE [LARGE SCALE GENOMIC DNA]</scope>
    <source>
        <strain evidence="4">ATCC 19995 / DSM 43183 / JCM 3096 / KCTC 9072 / NBRC 15933 / NCIMB 10081 / Henssen B9</strain>
    </source>
</reference>
<accession>D1AEZ3</accession>
<dbReference type="PROSITE" id="PS51257">
    <property type="entry name" value="PROKAR_LIPOPROTEIN"/>
    <property type="match status" value="1"/>
</dbReference>
<sequence>MKRSSLAVPVVAVLLWVLPAALLAGCSAGDRSAPTAPVAAASPAEPQRLTPQVAAREFSKFVNNDDVARASGDERLALNWVADGQTPITAAEYRRAVFHGEPVPRHEYKSPTIYVPRLSESTFPQWFVVVAERTERAAAGRRAGSGRSRTAIMAFIRRDRESAWKLSLSTLLRDKARLPKIALDAEGYATAVLTGEDDLLIPPKSLAGIQAAIAEEGPDSVPADLMKPGPGTTGYFTETKQIKKRAAKEGLAFDVVFPATLYPIFSLRTVDGGAFVLYALGRDTVTLAKDENDRPPIPTEAAHLLDSLILGNQLNVYEVLQFAAYDPPKIKDAKNGKKTQPKAEVIAIDGAAVRATAPQKVN</sequence>
<feature type="domain" description="DUF8094" evidence="2">
    <location>
        <begin position="49"/>
        <end position="333"/>
    </location>
</feature>
<evidence type="ECO:0000313" key="3">
    <source>
        <dbReference type="EMBL" id="ACY99537.1"/>
    </source>
</evidence>
<dbReference type="HOGENOM" id="CLU_067337_0_0_11"/>
<evidence type="ECO:0000256" key="1">
    <source>
        <dbReference type="SAM" id="SignalP"/>
    </source>
</evidence>
<organism evidence="3 4">
    <name type="scientific">Thermomonospora curvata (strain ATCC 19995 / DSM 43183 / JCM 3096 / KCTC 9072 / NBRC 15933 / NCIMB 10081 / Henssen B9)</name>
    <dbReference type="NCBI Taxonomy" id="471852"/>
    <lineage>
        <taxon>Bacteria</taxon>
        <taxon>Bacillati</taxon>
        <taxon>Actinomycetota</taxon>
        <taxon>Actinomycetes</taxon>
        <taxon>Streptosporangiales</taxon>
        <taxon>Thermomonosporaceae</taxon>
        <taxon>Thermomonospora</taxon>
    </lineage>
</organism>
<protein>
    <recommendedName>
        <fullName evidence="2">DUF8094 domain-containing protein</fullName>
    </recommendedName>
</protein>
<gene>
    <name evidence="3" type="ordered locus">Tcur_4008</name>
</gene>